<gene>
    <name evidence="3" type="ORF">A2755_03480</name>
</gene>
<name>A0A1F8DRJ8_9BACT</name>
<accession>A0A1F8DRJ8</accession>
<dbReference type="Pfam" id="PF18895">
    <property type="entry name" value="T4SS_pilin"/>
    <property type="match status" value="1"/>
</dbReference>
<dbReference type="Proteomes" id="UP000177029">
    <property type="component" value="Unassembled WGS sequence"/>
</dbReference>
<evidence type="ECO:0000256" key="1">
    <source>
        <dbReference type="SAM" id="MobiDB-lite"/>
    </source>
</evidence>
<feature type="transmembrane region" description="Helical" evidence="2">
    <location>
        <begin position="54"/>
        <end position="75"/>
    </location>
</feature>
<comment type="caution">
    <text evidence="3">The sequence shown here is derived from an EMBL/GenBank/DDBJ whole genome shotgun (WGS) entry which is preliminary data.</text>
</comment>
<keyword evidence="2" id="KW-0812">Transmembrane</keyword>
<reference evidence="3 4" key="1">
    <citation type="journal article" date="2016" name="Nat. Commun.">
        <title>Thousands of microbial genomes shed light on interconnected biogeochemical processes in an aquifer system.</title>
        <authorList>
            <person name="Anantharaman K."/>
            <person name="Brown C.T."/>
            <person name="Hug L.A."/>
            <person name="Sharon I."/>
            <person name="Castelle C.J."/>
            <person name="Probst A.J."/>
            <person name="Thomas B.C."/>
            <person name="Singh A."/>
            <person name="Wilkins M.J."/>
            <person name="Karaoz U."/>
            <person name="Brodie E.L."/>
            <person name="Williams K.H."/>
            <person name="Hubbard S.S."/>
            <person name="Banfield J.F."/>
        </authorList>
    </citation>
    <scope>NUCLEOTIDE SEQUENCE [LARGE SCALE GENOMIC DNA]</scope>
</reference>
<dbReference type="STRING" id="1802555.A2755_03480"/>
<sequence length="614" mass="65490">MKTIFIILFVLPIFSFGTVVYAQTTTISSSSLALDQIPGDPTNPQGPADLVQKIFAFAIYIAGTLAVIMIVYGGVRYVVEAGNTASQTEAKEVLKGAVWGIILLAGGWLILNTINPQLTNLSNLGLQNVTIHGNTSQLEPPEGQFDTGGNLGDNTLGCTVENIGMSYNDPNSGLQKIAIDYLATTPNLDSGGDCGVNTSPRNIVNAVAGGTIPQVCDRSDKNQSCSCEQGGDTNKKTLCPLLLQRLTILQQNASVLPSFTIESLTGGDHSPGSTHYQGRGVDITVPGGSIGDWQNVRAAMVQAGFRSAKFEYNRNGRPYFSPGSGNDGDFLASGSTNQHIHAESGGAGSPPPGSENQLLEDLKNLALQLDLNKFKGDMSWGLPSSTLDPTYTCNAGSDPRSIISETSKMNLPMVCDTSAYGTIPGTDNVFSVDCSCNVGGKDGVRVLDKRLLQKLVSLQESGIDYRVVSLTGGVHKNDGIASSHHYSGTALDVVPMSGSVISQNQSDWIALYNAVKSAQPIAGIVDYIYDEVNTDSKIVFEGVTPIEYRWIDSIITKPTNDTLALLQCPTMNFSGSSPTHLYSIFEIKNPIADSRFHTEIIGRCYNPRIRAVVN</sequence>
<protein>
    <submittedName>
        <fullName evidence="3">Uncharacterized protein</fullName>
    </submittedName>
</protein>
<dbReference type="InterPro" id="IPR043993">
    <property type="entry name" value="T4SS_pilin"/>
</dbReference>
<evidence type="ECO:0000313" key="3">
    <source>
        <dbReference type="EMBL" id="OGM90589.1"/>
    </source>
</evidence>
<evidence type="ECO:0000313" key="4">
    <source>
        <dbReference type="Proteomes" id="UP000177029"/>
    </source>
</evidence>
<feature type="transmembrane region" description="Helical" evidence="2">
    <location>
        <begin position="96"/>
        <end position="114"/>
    </location>
</feature>
<proteinExistence type="predicted"/>
<evidence type="ECO:0000256" key="2">
    <source>
        <dbReference type="SAM" id="Phobius"/>
    </source>
</evidence>
<feature type="region of interest" description="Disordered" evidence="1">
    <location>
        <begin position="321"/>
        <end position="357"/>
    </location>
</feature>
<organism evidence="3 4">
    <name type="scientific">Candidatus Wolfebacteria bacterium RIFCSPHIGHO2_01_FULL_48_22</name>
    <dbReference type="NCBI Taxonomy" id="1802555"/>
    <lineage>
        <taxon>Bacteria</taxon>
        <taxon>Candidatus Wolfeibacteriota</taxon>
    </lineage>
</organism>
<keyword evidence="2" id="KW-0472">Membrane</keyword>
<dbReference type="EMBL" id="MGIP01000019">
    <property type="protein sequence ID" value="OGM90589.1"/>
    <property type="molecule type" value="Genomic_DNA"/>
</dbReference>
<keyword evidence="2" id="KW-1133">Transmembrane helix</keyword>
<dbReference type="AlphaFoldDB" id="A0A1F8DRJ8"/>